<keyword evidence="3" id="KW-1185">Reference proteome</keyword>
<dbReference type="InterPro" id="IPR050509">
    <property type="entry name" value="CoA-transferase_III"/>
</dbReference>
<dbReference type="AlphaFoldDB" id="A0A6G1J4R7"/>
<reference evidence="2" key="1">
    <citation type="journal article" date="2020" name="Stud. Mycol.">
        <title>101 Dothideomycetes genomes: a test case for predicting lifestyles and emergence of pathogens.</title>
        <authorList>
            <person name="Haridas S."/>
            <person name="Albert R."/>
            <person name="Binder M."/>
            <person name="Bloem J."/>
            <person name="Labutti K."/>
            <person name="Salamov A."/>
            <person name="Andreopoulos B."/>
            <person name="Baker S."/>
            <person name="Barry K."/>
            <person name="Bills G."/>
            <person name="Bluhm B."/>
            <person name="Cannon C."/>
            <person name="Castanera R."/>
            <person name="Culley D."/>
            <person name="Daum C."/>
            <person name="Ezra D."/>
            <person name="Gonzalez J."/>
            <person name="Henrissat B."/>
            <person name="Kuo A."/>
            <person name="Liang C."/>
            <person name="Lipzen A."/>
            <person name="Lutzoni F."/>
            <person name="Magnuson J."/>
            <person name="Mondo S."/>
            <person name="Nolan M."/>
            <person name="Ohm R."/>
            <person name="Pangilinan J."/>
            <person name="Park H.-J."/>
            <person name="Ramirez L."/>
            <person name="Alfaro M."/>
            <person name="Sun H."/>
            <person name="Tritt A."/>
            <person name="Yoshinaga Y."/>
            <person name="Zwiers L.-H."/>
            <person name="Turgeon B."/>
            <person name="Goodwin S."/>
            <person name="Spatafora J."/>
            <person name="Crous P."/>
            <person name="Grigoriev I."/>
        </authorList>
    </citation>
    <scope>NUCLEOTIDE SEQUENCE</scope>
    <source>
        <strain evidence="2">CBS 122367</strain>
    </source>
</reference>
<dbReference type="SUPFAM" id="SSF89796">
    <property type="entry name" value="CoA-transferase family III (CaiB/BaiF)"/>
    <property type="match status" value="1"/>
</dbReference>
<dbReference type="PANTHER" id="PTHR48228">
    <property type="entry name" value="SUCCINYL-COA--D-CITRAMALATE COA-TRANSFERASE"/>
    <property type="match status" value="1"/>
</dbReference>
<dbReference type="PANTHER" id="PTHR48228:SF5">
    <property type="entry name" value="ALPHA-METHYLACYL-COA RACEMASE"/>
    <property type="match status" value="1"/>
</dbReference>
<evidence type="ECO:0000313" key="3">
    <source>
        <dbReference type="Proteomes" id="UP000799291"/>
    </source>
</evidence>
<dbReference type="GO" id="GO:0016740">
    <property type="term" value="F:transferase activity"/>
    <property type="evidence" value="ECO:0007669"/>
    <property type="project" value="UniProtKB-KW"/>
</dbReference>
<dbReference type="Gene3D" id="3.40.50.10540">
    <property type="entry name" value="Crotonobetainyl-coa:carnitine coa-transferase, domain 1"/>
    <property type="match status" value="1"/>
</dbReference>
<dbReference type="InterPro" id="IPR003673">
    <property type="entry name" value="CoA-Trfase_fam_III"/>
</dbReference>
<dbReference type="EMBL" id="MU005579">
    <property type="protein sequence ID" value="KAF2685210.1"/>
    <property type="molecule type" value="Genomic_DNA"/>
</dbReference>
<gene>
    <name evidence="2" type="ORF">K458DRAFT_403435</name>
</gene>
<proteinExistence type="inferred from homology"/>
<organism evidence="2 3">
    <name type="scientific">Lentithecium fluviatile CBS 122367</name>
    <dbReference type="NCBI Taxonomy" id="1168545"/>
    <lineage>
        <taxon>Eukaryota</taxon>
        <taxon>Fungi</taxon>
        <taxon>Dikarya</taxon>
        <taxon>Ascomycota</taxon>
        <taxon>Pezizomycotina</taxon>
        <taxon>Dothideomycetes</taxon>
        <taxon>Pleosporomycetidae</taxon>
        <taxon>Pleosporales</taxon>
        <taxon>Massarineae</taxon>
        <taxon>Lentitheciaceae</taxon>
        <taxon>Lentithecium</taxon>
    </lineage>
</organism>
<dbReference type="OrthoDB" id="16747at2759"/>
<evidence type="ECO:0000313" key="2">
    <source>
        <dbReference type="EMBL" id="KAF2685210.1"/>
    </source>
</evidence>
<dbReference type="Gene3D" id="3.30.1540.10">
    <property type="entry name" value="formyl-coa transferase, domain 3"/>
    <property type="match status" value="1"/>
</dbReference>
<keyword evidence="2" id="KW-0808">Transferase</keyword>
<comment type="similarity">
    <text evidence="1">Belongs to the CoA-transferase III family.</text>
</comment>
<sequence>MTAQAPPLTGIRVLEFAGLAPGPFAGMLLADYGATVLRIDRAPTQPSSDQLTRRKSSICVNLKSPAGIALIKKLIPTVDVVIDPFRPGVLEKLGLGPEDVLMKMNSRLIVGRMTGFRRDGKYAMMAGHDINYIAVSGVLSLFGRKGEKPYPPGNVVGDFAGGGAICFIGILLALLAREKSGFGQVVEANMVDGSAALATMPRLGLKNQVWSGERGTNMLDGGAPFYGTYETRDGGYMAVGAIEPQFYAALLKGLELTPSDVPGDRDNKDDWPKLTEFLASVFKKKTRDEWEAIFDGTDACCTPVFTNQELEKQGFDQRPAVTLKRTPAYAIHEGDDSRPAAVGQGIGWEGSGWSEAGLEPGAGGEETLGRWMGWARGRQYDVENQGLVLKDTAKL</sequence>
<evidence type="ECO:0000256" key="1">
    <source>
        <dbReference type="ARBA" id="ARBA00008383"/>
    </source>
</evidence>
<dbReference type="Pfam" id="PF02515">
    <property type="entry name" value="CoA_transf_3"/>
    <property type="match status" value="1"/>
</dbReference>
<dbReference type="Proteomes" id="UP000799291">
    <property type="component" value="Unassembled WGS sequence"/>
</dbReference>
<dbReference type="InterPro" id="IPR023606">
    <property type="entry name" value="CoA-Trfase_III_dom_1_sf"/>
</dbReference>
<accession>A0A6G1J4R7</accession>
<name>A0A6G1J4R7_9PLEO</name>
<dbReference type="InterPro" id="IPR044855">
    <property type="entry name" value="CoA-Trfase_III_dom3_sf"/>
</dbReference>
<protein>
    <submittedName>
        <fullName evidence="2">CoA-transferase family III</fullName>
    </submittedName>
</protein>